<protein>
    <submittedName>
        <fullName evidence="1">Uncharacterized protein</fullName>
    </submittedName>
</protein>
<dbReference type="Proteomes" id="UP001589568">
    <property type="component" value="Unassembled WGS sequence"/>
</dbReference>
<evidence type="ECO:0000313" key="2">
    <source>
        <dbReference type="Proteomes" id="UP001589568"/>
    </source>
</evidence>
<accession>A0ABV5NZH1</accession>
<proteinExistence type="predicted"/>
<dbReference type="RefSeq" id="WP_364369273.1">
    <property type="nucleotide sequence ID" value="NZ_JBHMCF010000042.1"/>
</dbReference>
<name>A0ABV5NZH1_9ACTN</name>
<reference evidence="1 2" key="1">
    <citation type="submission" date="2024-09" db="EMBL/GenBank/DDBJ databases">
        <authorList>
            <person name="Sun Q."/>
            <person name="Mori K."/>
        </authorList>
    </citation>
    <scope>NUCLEOTIDE SEQUENCE [LARGE SCALE GENOMIC DNA]</scope>
    <source>
        <strain evidence="1 2">JCM 3324</strain>
    </source>
</reference>
<comment type="caution">
    <text evidence="1">The sequence shown here is derived from an EMBL/GenBank/DDBJ whole genome shotgun (WGS) entry which is preliminary data.</text>
</comment>
<sequence>MTALRLAVAAMTPVDRADYLGYTPDTESRRLIAHGLPKELPETLGGRHRFTPLSLHVGARLAAAAFARLDGVGLFWLDVWLLSPRRGRWQLRTGSTTPADPGDEEVLRPRPAADVLHGHAPAGRGSRFNASRVPWLRRPFRWAAYGILRLSAEVGSVRIDARDVVVPEHGLQALAWWPAREGMEALLLDHNGRPLSSVALR</sequence>
<evidence type="ECO:0000313" key="1">
    <source>
        <dbReference type="EMBL" id="MFB9475688.1"/>
    </source>
</evidence>
<organism evidence="1 2">
    <name type="scientific">Nonomuraea salmonea</name>
    <dbReference type="NCBI Taxonomy" id="46181"/>
    <lineage>
        <taxon>Bacteria</taxon>
        <taxon>Bacillati</taxon>
        <taxon>Actinomycetota</taxon>
        <taxon>Actinomycetes</taxon>
        <taxon>Streptosporangiales</taxon>
        <taxon>Streptosporangiaceae</taxon>
        <taxon>Nonomuraea</taxon>
    </lineage>
</organism>
<dbReference type="EMBL" id="JBHMCF010000042">
    <property type="protein sequence ID" value="MFB9475688.1"/>
    <property type="molecule type" value="Genomic_DNA"/>
</dbReference>
<keyword evidence="2" id="KW-1185">Reference proteome</keyword>
<gene>
    <name evidence="1" type="ORF">ACFFR3_39890</name>
</gene>